<dbReference type="Pfam" id="PF02541">
    <property type="entry name" value="Ppx-GppA"/>
    <property type="match status" value="1"/>
</dbReference>
<evidence type="ECO:0000313" key="5">
    <source>
        <dbReference type="Proteomes" id="UP000000211"/>
    </source>
</evidence>
<dbReference type="GO" id="GO:0016462">
    <property type="term" value="F:pyrophosphatase activity"/>
    <property type="evidence" value="ECO:0007669"/>
    <property type="project" value="TreeGrafter"/>
</dbReference>
<dbReference type="Proteomes" id="UP000000211">
    <property type="component" value="Plasmid pTHEOS01"/>
</dbReference>
<dbReference type="HOGENOM" id="CLU_025908_4_2_0"/>
<dbReference type="InterPro" id="IPR003695">
    <property type="entry name" value="Ppx_GppA_N"/>
</dbReference>
<sequence>MERLGLVDLGSGTARLVVYAYEPGRWFRLVDEIREPVRLGEGLASGHLTPEAQARAQKALRLFADFARATGLETVEVMATSALRDAKNGPSLLQALEGIGLPIRVLSGEEEARLGALAVANSFPWEEAWVVDLGGGSVQISRLEGRRFVQGRAYPLGAVRLKERFLLGDPPRKREVVALEAHVLEVLREPLKALAQRPAPLVAMGGTVRNLAEMVQKRKGYPLNLLHGYWLAREDLEGIVEEILSLPLSARRELEGLQPDRADILPAGALVYRTLLRAAGYQGLWVSGQGLREGRFYQHFLPPPHLLEDVRRFSVENLFAQYPQEPGHTARVRNLARTLFRALGPLHGYGPEEERLLDEAALLHDIGMSLGYYDHHKHGAYLVAASPLPGMDHRTQALLALLVRYHRKGKPQPGPYRSLFLRGDAKRLERLAALLRLAEYLDRSRVGRVKGVEVRLEGGRVELWLRAPEEPWAEMVEAGKQAGLFQKAFGLELEVRWTP</sequence>
<dbReference type="PIRSF" id="PIRSF001267">
    <property type="entry name" value="Pyrophosphatase_GppA_Ppx"/>
    <property type="match status" value="1"/>
</dbReference>
<dbReference type="Gene3D" id="3.30.420.40">
    <property type="match status" value="1"/>
</dbReference>
<dbReference type="Gene3D" id="1.10.3210.10">
    <property type="entry name" value="Hypothetical protein af1432"/>
    <property type="match status" value="1"/>
</dbReference>
<geneLocation type="plasmid" evidence="4 5">
    <name>pTHEOS01</name>
</geneLocation>
<dbReference type="Pfam" id="PF21447">
    <property type="entry name" value="Ppx-GppA_III"/>
    <property type="match status" value="1"/>
</dbReference>
<dbReference type="PANTHER" id="PTHR30005:SF0">
    <property type="entry name" value="RETROGRADE REGULATION PROTEIN 2"/>
    <property type="match status" value="1"/>
</dbReference>
<dbReference type="InterPro" id="IPR030673">
    <property type="entry name" value="PyroPPase_GppA_Ppx"/>
</dbReference>
<dbReference type="InterPro" id="IPR050273">
    <property type="entry name" value="GppA/Ppx_hydrolase"/>
</dbReference>
<dbReference type="InterPro" id="IPR043129">
    <property type="entry name" value="ATPase_NBD"/>
</dbReference>
<organism evidence="4 5">
    <name type="scientific">Thermus oshimai JL-2</name>
    <dbReference type="NCBI Taxonomy" id="751945"/>
    <lineage>
        <taxon>Bacteria</taxon>
        <taxon>Thermotogati</taxon>
        <taxon>Deinococcota</taxon>
        <taxon>Deinococci</taxon>
        <taxon>Thermales</taxon>
        <taxon>Thermaceae</taxon>
        <taxon>Thermus</taxon>
    </lineage>
</organism>
<feature type="domain" description="Ppx/GppA phosphatase C-terminal" evidence="3">
    <location>
        <begin position="310"/>
        <end position="472"/>
    </location>
</feature>
<gene>
    <name evidence="4" type="ORF">Theos_2382</name>
</gene>
<dbReference type="KEGG" id="tos:Theos_2382"/>
<dbReference type="Gene3D" id="3.30.420.150">
    <property type="entry name" value="Exopolyphosphatase. Domain 2"/>
    <property type="match status" value="1"/>
</dbReference>
<dbReference type="InterPro" id="IPR048950">
    <property type="entry name" value="Ppx_GppA_C"/>
</dbReference>
<keyword evidence="4" id="KW-0614">Plasmid</keyword>
<feature type="domain" description="Ppx/GppA phosphatase N-terminal" evidence="2">
    <location>
        <begin position="17"/>
        <end position="299"/>
    </location>
</feature>
<protein>
    <submittedName>
        <fullName evidence="4">Exopolyphosphatase</fullName>
    </submittedName>
</protein>
<accession>K7QZ47</accession>
<evidence type="ECO:0000313" key="4">
    <source>
        <dbReference type="EMBL" id="AFV77368.1"/>
    </source>
</evidence>
<dbReference type="CDD" id="cd24052">
    <property type="entry name" value="ASKHA_NBD_HpPPX-GppA-like"/>
    <property type="match status" value="1"/>
</dbReference>
<evidence type="ECO:0000259" key="3">
    <source>
        <dbReference type="Pfam" id="PF21447"/>
    </source>
</evidence>
<reference evidence="4 5" key="1">
    <citation type="journal article" date="2013" name="Genome Announc.">
        <title>Whole Genome Sequencing of Thermus oshimai JL-2 and Thermus thermophilus JL-18, Incomplete Denitrifiers from the United States Great Basin.</title>
        <authorList>
            <person name="Murugapiran S.K."/>
            <person name="Huntemann M."/>
            <person name="Wei C.L."/>
            <person name="Han J."/>
            <person name="Detter J.C."/>
            <person name="Han C.S."/>
            <person name="Erkkila T.H."/>
            <person name="Teshima H."/>
            <person name="Chen A."/>
            <person name="Kyrpides N."/>
            <person name="Mavrommatis K."/>
            <person name="Markowitz V."/>
            <person name="Szeto E."/>
            <person name="Ivanova N."/>
            <person name="Pagani I."/>
            <person name="Lam J."/>
            <person name="McDonald A.I."/>
            <person name="Dodsworth J.A."/>
            <person name="Pati A."/>
            <person name="Goodwin L."/>
            <person name="Peters L."/>
            <person name="Pitluck S."/>
            <person name="Woyke T."/>
            <person name="Hedlund B.P."/>
        </authorList>
    </citation>
    <scope>NUCLEOTIDE SEQUENCE</scope>
    <source>
        <strain evidence="4 5">JL-2</strain>
        <plasmid evidence="4">pTHEOS01</plasmid>
    </source>
</reference>
<evidence type="ECO:0000259" key="2">
    <source>
        <dbReference type="Pfam" id="PF02541"/>
    </source>
</evidence>
<dbReference type="PANTHER" id="PTHR30005">
    <property type="entry name" value="EXOPOLYPHOSPHATASE"/>
    <property type="match status" value="1"/>
</dbReference>
<evidence type="ECO:0000256" key="1">
    <source>
        <dbReference type="ARBA" id="ARBA00022801"/>
    </source>
</evidence>
<dbReference type="SUPFAM" id="SSF53067">
    <property type="entry name" value="Actin-like ATPase domain"/>
    <property type="match status" value="2"/>
</dbReference>
<keyword evidence="1" id="KW-0378">Hydrolase</keyword>
<dbReference type="InterPro" id="IPR003607">
    <property type="entry name" value="HD/PDEase_dom"/>
</dbReference>
<keyword evidence="5" id="KW-1185">Reference proteome</keyword>
<dbReference type="PATRIC" id="fig|751945.3.peg.2321"/>
<dbReference type="RefSeq" id="WP_015065363.1">
    <property type="nucleotide sequence ID" value="NC_019387.1"/>
</dbReference>
<dbReference type="SUPFAM" id="SSF109604">
    <property type="entry name" value="HD-domain/PDEase-like"/>
    <property type="match status" value="1"/>
</dbReference>
<dbReference type="AlphaFoldDB" id="K7QZ47"/>
<dbReference type="CDD" id="cd00077">
    <property type="entry name" value="HDc"/>
    <property type="match status" value="1"/>
</dbReference>
<name>K7QZ47_THEOS</name>
<proteinExistence type="predicted"/>
<dbReference type="OrthoDB" id="9807195at2"/>
<dbReference type="EMBL" id="CP003250">
    <property type="protein sequence ID" value="AFV77368.1"/>
    <property type="molecule type" value="Genomic_DNA"/>
</dbReference>